<sequence>MRRVSRKVISRRKVMARNVAVARRMMAFQRIAMRKAVAEKKIPPYVAKMLLRKQRMALVRKVALPMPIAFMIKKDVPVFIKRMVVRRGIPGTVTRAVSIPSVVVPVVRPKERLPPIEIPRVIYKPPLPVIVPKVVKITPPPFRPVKVRRYIVPSIISPKVIARAMKVARRKFLKFTEFSRRK</sequence>
<accession>A0A6H1ZTN6</accession>
<gene>
    <name evidence="1" type="ORF">TM448A01908_0005</name>
</gene>
<evidence type="ECO:0000313" key="1">
    <source>
        <dbReference type="EMBL" id="QJA50839.1"/>
    </source>
</evidence>
<dbReference type="AlphaFoldDB" id="A0A6H1ZTN6"/>
<organism evidence="1">
    <name type="scientific">viral metagenome</name>
    <dbReference type="NCBI Taxonomy" id="1070528"/>
    <lineage>
        <taxon>unclassified sequences</taxon>
        <taxon>metagenomes</taxon>
        <taxon>organismal metagenomes</taxon>
    </lineage>
</organism>
<reference evidence="1" key="1">
    <citation type="submission" date="2020-03" db="EMBL/GenBank/DDBJ databases">
        <title>The deep terrestrial virosphere.</title>
        <authorList>
            <person name="Holmfeldt K."/>
            <person name="Nilsson E."/>
            <person name="Simone D."/>
            <person name="Lopez-Fernandez M."/>
            <person name="Wu X."/>
            <person name="de Brujin I."/>
            <person name="Lundin D."/>
            <person name="Andersson A."/>
            <person name="Bertilsson S."/>
            <person name="Dopson M."/>
        </authorList>
    </citation>
    <scope>NUCLEOTIDE SEQUENCE</scope>
    <source>
        <strain evidence="1">TM448A01908</strain>
    </source>
</reference>
<name>A0A6H1ZTN6_9ZZZZ</name>
<dbReference type="EMBL" id="MT144220">
    <property type="protein sequence ID" value="QJA50839.1"/>
    <property type="molecule type" value="Genomic_DNA"/>
</dbReference>
<proteinExistence type="predicted"/>
<protein>
    <submittedName>
        <fullName evidence="1">Uncharacterized protein</fullName>
    </submittedName>
</protein>